<protein>
    <submittedName>
        <fullName evidence="2">Uncharacterized protein</fullName>
    </submittedName>
</protein>
<comment type="caution">
    <text evidence="2">The sequence shown here is derived from an EMBL/GenBank/DDBJ whole genome shotgun (WGS) entry which is preliminary data.</text>
</comment>
<feature type="compositionally biased region" description="Low complexity" evidence="1">
    <location>
        <begin position="540"/>
        <end position="553"/>
    </location>
</feature>
<dbReference type="Proteomes" id="UP000315751">
    <property type="component" value="Unassembled WGS sequence"/>
</dbReference>
<reference evidence="2 3" key="1">
    <citation type="submission" date="2019-06" db="EMBL/GenBank/DDBJ databases">
        <title>Genomic Encyclopedia of Type Strains, Phase IV (KMG-V): Genome sequencing to study the core and pangenomes of soil and plant-associated prokaryotes.</title>
        <authorList>
            <person name="Whitman W."/>
        </authorList>
    </citation>
    <scope>NUCLEOTIDE SEQUENCE [LARGE SCALE GENOMIC DNA]</scope>
    <source>
        <strain evidence="2 3">BR 11622</strain>
    </source>
</reference>
<evidence type="ECO:0000313" key="3">
    <source>
        <dbReference type="Proteomes" id="UP000315751"/>
    </source>
</evidence>
<organism evidence="2 3">
    <name type="scientific">Nitrospirillum amazonense</name>
    <dbReference type="NCBI Taxonomy" id="28077"/>
    <lineage>
        <taxon>Bacteria</taxon>
        <taxon>Pseudomonadati</taxon>
        <taxon>Pseudomonadota</taxon>
        <taxon>Alphaproteobacteria</taxon>
        <taxon>Rhodospirillales</taxon>
        <taxon>Azospirillaceae</taxon>
        <taxon>Nitrospirillum</taxon>
    </lineage>
</organism>
<feature type="region of interest" description="Disordered" evidence="1">
    <location>
        <begin position="507"/>
        <end position="553"/>
    </location>
</feature>
<name>A0A560GS76_9PROT</name>
<dbReference type="AlphaFoldDB" id="A0A560GS76"/>
<accession>A0A560GS76</accession>
<evidence type="ECO:0000313" key="2">
    <source>
        <dbReference type="EMBL" id="TWB36862.1"/>
    </source>
</evidence>
<proteinExistence type="predicted"/>
<gene>
    <name evidence="2" type="ORF">FBZ90_11685</name>
</gene>
<feature type="region of interest" description="Disordered" evidence="1">
    <location>
        <begin position="165"/>
        <end position="197"/>
    </location>
</feature>
<feature type="compositionally biased region" description="Polar residues" evidence="1">
    <location>
        <begin position="507"/>
        <end position="539"/>
    </location>
</feature>
<keyword evidence="3" id="KW-1185">Reference proteome</keyword>
<dbReference type="EMBL" id="VITR01000016">
    <property type="protein sequence ID" value="TWB36862.1"/>
    <property type="molecule type" value="Genomic_DNA"/>
</dbReference>
<dbReference type="OrthoDB" id="5769175at2"/>
<evidence type="ECO:0000256" key="1">
    <source>
        <dbReference type="SAM" id="MobiDB-lite"/>
    </source>
</evidence>
<sequence>MTPSVQSALSPTYPDPVLAGGVGTAASATGQGGTGLAGVPEDFQNQLDQQVAQDSAVKAAGLPGQGAAAVQAQVAAAHKDNHLSFWDVVDVINPLQHIPVISTIYREITGDTIKAPAKILGGLLYGGPIGMALATGDAFIEEETGEDVGGHVMDALGLGHHHKVGTVTLDPDDERGGGKGRQGGQEQPDEAPTAGRAPVAKVESLVLAPQAPDLQANQTAAAPATPAPGQMVRTSSIPADAGPTGAVPTGAVPTGAVPGLATPASTLKSPGLNAAGNAQGQAFPNLAAVPAMAVAAPGANPTQALAQQATQVTNATQALAQSANAAANIGVGTQSMPMGAAPQLMPAQAAAMAKPAAASDAGTHLGQKQAHGLTLANYRAMAGAGAGAPTGRTLVAPSYIQNIKSAAVGPTVLQTGAVQANAAQSQAAQSQAAQSQAAQSQAVQSPATLAAASHPAMIQVMDGGAAQPAQAQRTTPVPQAIQAYNNAMGQDTATLLAQATAASASINGTSTPTGAQPTGVQPTGTQPAISQPAPSGGTLSASAAPPAGVASGQAAPQTGAAIISSASGSPPPLPKQFIADIMMANLAKYQAMKDAQGAAH</sequence>
<dbReference type="RefSeq" id="WP_145735299.1">
    <property type="nucleotide sequence ID" value="NZ_VITR01000016.1"/>
</dbReference>